<comment type="cofactor">
    <cofactor evidence="1 7">
        <name>FMN</name>
        <dbReference type="ChEBI" id="CHEBI:58210"/>
    </cofactor>
</comment>
<sequence length="140" mass="14879">MSKVAIVFWSATGNTETMANCIAEGAGANGTLVPCGEMTPAKLAEFDVVAFGCPAMGAEQLEESEFEPMFAALEGSLNGKKIALFGSYGWGDGQWMRDWAQRAQDDGAQLFSEEGLICNETPDDDVQAACRKLGADLAAW</sequence>
<dbReference type="NCBIfam" id="TIGR01753">
    <property type="entry name" value="flav_short"/>
    <property type="match status" value="1"/>
</dbReference>
<comment type="similarity">
    <text evidence="2 7">Belongs to the flavodoxin family.</text>
</comment>
<dbReference type="InterPro" id="IPR008254">
    <property type="entry name" value="Flavodoxin/NO_synth"/>
</dbReference>
<keyword evidence="6 7" id="KW-0249">Electron transport</keyword>
<evidence type="ECO:0000313" key="10">
    <source>
        <dbReference type="Proteomes" id="UP000095649"/>
    </source>
</evidence>
<comment type="function">
    <text evidence="7">Low-potential electron donor to a number of redox enzymes.</text>
</comment>
<feature type="domain" description="Flavodoxin-like" evidence="8">
    <location>
        <begin position="4"/>
        <end position="138"/>
    </location>
</feature>
<gene>
    <name evidence="9" type="ORF">ERS852582_00181</name>
</gene>
<accession>A0A173R1D0</accession>
<keyword evidence="3 7" id="KW-0813">Transport</keyword>
<evidence type="ECO:0000256" key="6">
    <source>
        <dbReference type="ARBA" id="ARBA00022982"/>
    </source>
</evidence>
<reference evidence="9 10" key="1">
    <citation type="submission" date="2015-09" db="EMBL/GenBank/DDBJ databases">
        <authorList>
            <consortium name="Pathogen Informatics"/>
        </authorList>
    </citation>
    <scope>NUCLEOTIDE SEQUENCE [LARGE SCALE GENOMIC DNA]</scope>
    <source>
        <strain evidence="9 10">2789STDY5834970</strain>
    </source>
</reference>
<dbReference type="PROSITE" id="PS00201">
    <property type="entry name" value="FLAVODOXIN"/>
    <property type="match status" value="1"/>
</dbReference>
<dbReference type="SUPFAM" id="SSF52218">
    <property type="entry name" value="Flavoproteins"/>
    <property type="match status" value="1"/>
</dbReference>
<evidence type="ECO:0000259" key="8">
    <source>
        <dbReference type="PROSITE" id="PS50902"/>
    </source>
</evidence>
<evidence type="ECO:0000256" key="1">
    <source>
        <dbReference type="ARBA" id="ARBA00001917"/>
    </source>
</evidence>
<dbReference type="AlphaFoldDB" id="A0A173R1D0"/>
<evidence type="ECO:0000256" key="2">
    <source>
        <dbReference type="ARBA" id="ARBA00005267"/>
    </source>
</evidence>
<dbReference type="EMBL" id="CYXN01000001">
    <property type="protein sequence ID" value="CUM71359.1"/>
    <property type="molecule type" value="Genomic_DNA"/>
</dbReference>
<evidence type="ECO:0000313" key="9">
    <source>
        <dbReference type="EMBL" id="CUM71359.1"/>
    </source>
</evidence>
<dbReference type="Gene3D" id="3.40.50.360">
    <property type="match status" value="1"/>
</dbReference>
<name>A0A173R1D0_9FIRM</name>
<organism evidence="9 10">
    <name type="scientific">Faecalibacterium prausnitzii</name>
    <dbReference type="NCBI Taxonomy" id="853"/>
    <lineage>
        <taxon>Bacteria</taxon>
        <taxon>Bacillati</taxon>
        <taxon>Bacillota</taxon>
        <taxon>Clostridia</taxon>
        <taxon>Eubacteriales</taxon>
        <taxon>Oscillospiraceae</taxon>
        <taxon>Faecalibacterium</taxon>
    </lineage>
</organism>
<dbReference type="OrthoDB" id="9790745at2"/>
<evidence type="ECO:0000256" key="4">
    <source>
        <dbReference type="ARBA" id="ARBA00022630"/>
    </source>
</evidence>
<dbReference type="PROSITE" id="PS50902">
    <property type="entry name" value="FLAVODOXIN_LIKE"/>
    <property type="match status" value="1"/>
</dbReference>
<dbReference type="InterPro" id="IPR010087">
    <property type="entry name" value="Flav_short"/>
</dbReference>
<keyword evidence="5 7" id="KW-0288">FMN</keyword>
<evidence type="ECO:0000256" key="3">
    <source>
        <dbReference type="ARBA" id="ARBA00022448"/>
    </source>
</evidence>
<dbReference type="GO" id="GO:0016651">
    <property type="term" value="F:oxidoreductase activity, acting on NAD(P)H"/>
    <property type="evidence" value="ECO:0007669"/>
    <property type="project" value="UniProtKB-ARBA"/>
</dbReference>
<evidence type="ECO:0000256" key="7">
    <source>
        <dbReference type="RuleBase" id="RU367037"/>
    </source>
</evidence>
<dbReference type="Pfam" id="PF00258">
    <property type="entry name" value="Flavodoxin_1"/>
    <property type="match status" value="1"/>
</dbReference>
<dbReference type="GO" id="GO:0009055">
    <property type="term" value="F:electron transfer activity"/>
    <property type="evidence" value="ECO:0007669"/>
    <property type="project" value="UniProtKB-UniRule"/>
</dbReference>
<dbReference type="Proteomes" id="UP000095649">
    <property type="component" value="Unassembled WGS sequence"/>
</dbReference>
<dbReference type="RefSeq" id="WP_055184474.1">
    <property type="nucleotide sequence ID" value="NZ_CYXN01000001.1"/>
</dbReference>
<protein>
    <recommendedName>
        <fullName evidence="7">Flavodoxin</fullName>
    </recommendedName>
</protein>
<evidence type="ECO:0000256" key="5">
    <source>
        <dbReference type="ARBA" id="ARBA00022643"/>
    </source>
</evidence>
<dbReference type="InterPro" id="IPR001226">
    <property type="entry name" value="Flavodoxin_CS"/>
</dbReference>
<proteinExistence type="inferred from homology"/>
<keyword evidence="4 7" id="KW-0285">Flavoprotein</keyword>
<dbReference type="InterPro" id="IPR029039">
    <property type="entry name" value="Flavoprotein-like_sf"/>
</dbReference>
<dbReference type="GO" id="GO:0010181">
    <property type="term" value="F:FMN binding"/>
    <property type="evidence" value="ECO:0007669"/>
    <property type="project" value="UniProtKB-UniRule"/>
</dbReference>